<dbReference type="InterPro" id="IPR050222">
    <property type="entry name" value="MATE_MdtK"/>
</dbReference>
<feature type="transmembrane region" description="Helical" evidence="10">
    <location>
        <begin position="60"/>
        <end position="81"/>
    </location>
</feature>
<dbReference type="Pfam" id="PF01554">
    <property type="entry name" value="MatE"/>
    <property type="match status" value="2"/>
</dbReference>
<evidence type="ECO:0000256" key="10">
    <source>
        <dbReference type="SAM" id="Phobius"/>
    </source>
</evidence>
<evidence type="ECO:0000256" key="7">
    <source>
        <dbReference type="ARBA" id="ARBA00023065"/>
    </source>
</evidence>
<feature type="transmembrane region" description="Helical" evidence="10">
    <location>
        <begin position="168"/>
        <end position="188"/>
    </location>
</feature>
<dbReference type="PANTHER" id="PTHR43298">
    <property type="entry name" value="MULTIDRUG RESISTANCE PROTEIN NORM-RELATED"/>
    <property type="match status" value="1"/>
</dbReference>
<dbReference type="HOGENOM" id="CLU_012893_6_0_4"/>
<feature type="transmembrane region" description="Helical" evidence="10">
    <location>
        <begin position="307"/>
        <end position="332"/>
    </location>
</feature>
<evidence type="ECO:0000256" key="5">
    <source>
        <dbReference type="ARBA" id="ARBA00022692"/>
    </source>
</evidence>
<keyword evidence="3" id="KW-0050">Antiport</keyword>
<accession>C4GHC3</accession>
<dbReference type="PANTHER" id="PTHR43298:SF2">
    <property type="entry name" value="FMN_FAD EXPORTER YEEO-RELATED"/>
    <property type="match status" value="1"/>
</dbReference>
<dbReference type="RefSeq" id="WP_003793538.1">
    <property type="nucleotide sequence ID" value="NZ_GG665871.1"/>
</dbReference>
<feature type="transmembrane region" description="Helical" evidence="10">
    <location>
        <begin position="272"/>
        <end position="295"/>
    </location>
</feature>
<dbReference type="CDD" id="cd13131">
    <property type="entry name" value="MATE_NorM_like"/>
    <property type="match status" value="1"/>
</dbReference>
<keyword evidence="12" id="KW-1185">Reference proteome</keyword>
<evidence type="ECO:0000256" key="2">
    <source>
        <dbReference type="ARBA" id="ARBA00022448"/>
    </source>
</evidence>
<comment type="subcellular location">
    <subcellularLocation>
        <location evidence="1">Cell inner membrane</location>
        <topology evidence="1">Multi-pass membrane protein</topology>
    </subcellularLocation>
</comment>
<feature type="transmembrane region" description="Helical" evidence="10">
    <location>
        <begin position="444"/>
        <end position="467"/>
    </location>
</feature>
<keyword evidence="6 10" id="KW-1133">Transmembrane helix</keyword>
<comment type="caution">
    <text evidence="11">The sequence shown here is derived from an EMBL/GenBank/DDBJ whole genome shotgun (WGS) entry which is preliminary data.</text>
</comment>
<dbReference type="PIRSF" id="PIRSF006603">
    <property type="entry name" value="DinF"/>
    <property type="match status" value="1"/>
</dbReference>
<feature type="transmembrane region" description="Helical" evidence="10">
    <location>
        <begin position="379"/>
        <end position="398"/>
    </location>
</feature>
<gene>
    <name evidence="11" type="ORF">GCWU000324_00255</name>
</gene>
<dbReference type="GeneID" id="84907303"/>
<dbReference type="InterPro" id="IPR002528">
    <property type="entry name" value="MATE_fam"/>
</dbReference>
<feature type="transmembrane region" description="Helical" evidence="10">
    <location>
        <begin position="419"/>
        <end position="438"/>
    </location>
</feature>
<keyword evidence="5 10" id="KW-0812">Transmembrane</keyword>
<dbReference type="InterPro" id="IPR048279">
    <property type="entry name" value="MdtK-like"/>
</dbReference>
<keyword evidence="8 10" id="KW-0472">Membrane</keyword>
<organism evidence="11 12">
    <name type="scientific">Kingella oralis ATCC 51147</name>
    <dbReference type="NCBI Taxonomy" id="629741"/>
    <lineage>
        <taxon>Bacteria</taxon>
        <taxon>Pseudomonadati</taxon>
        <taxon>Pseudomonadota</taxon>
        <taxon>Betaproteobacteria</taxon>
        <taxon>Neisseriales</taxon>
        <taxon>Neisseriaceae</taxon>
        <taxon>Kingella</taxon>
    </lineage>
</organism>
<dbReference type="AlphaFoldDB" id="C4GHC3"/>
<name>C4GHC3_9NEIS</name>
<keyword evidence="7" id="KW-0406">Ion transport</keyword>
<dbReference type="GO" id="GO:0005886">
    <property type="term" value="C:plasma membrane"/>
    <property type="evidence" value="ECO:0007669"/>
    <property type="project" value="UniProtKB-SubCell"/>
</dbReference>
<feature type="transmembrane region" description="Helical" evidence="10">
    <location>
        <begin position="101"/>
        <end position="123"/>
    </location>
</feature>
<evidence type="ECO:0000256" key="6">
    <source>
        <dbReference type="ARBA" id="ARBA00022989"/>
    </source>
</evidence>
<dbReference type="Proteomes" id="UP000003009">
    <property type="component" value="Unassembled WGS sequence"/>
</dbReference>
<feature type="transmembrane region" description="Helical" evidence="10">
    <location>
        <begin position="20"/>
        <end position="40"/>
    </location>
</feature>
<feature type="transmembrane region" description="Helical" evidence="10">
    <location>
        <begin position="344"/>
        <end position="367"/>
    </location>
</feature>
<keyword evidence="4" id="KW-1003">Cell membrane</keyword>
<evidence type="ECO:0000256" key="9">
    <source>
        <dbReference type="ARBA" id="ARBA00031636"/>
    </source>
</evidence>
<evidence type="ECO:0000313" key="12">
    <source>
        <dbReference type="Proteomes" id="UP000003009"/>
    </source>
</evidence>
<reference evidence="11" key="1">
    <citation type="submission" date="2009-04" db="EMBL/GenBank/DDBJ databases">
        <authorList>
            <person name="Weinstock G."/>
            <person name="Sodergren E."/>
            <person name="Clifton S."/>
            <person name="Fulton L."/>
            <person name="Fulton B."/>
            <person name="Courtney L."/>
            <person name="Fronick C."/>
            <person name="Harrison M."/>
            <person name="Strong C."/>
            <person name="Farmer C."/>
            <person name="Delahaunty K."/>
            <person name="Markovic C."/>
            <person name="Hall O."/>
            <person name="Minx P."/>
            <person name="Tomlinson C."/>
            <person name="Mitreva M."/>
            <person name="Nelson J."/>
            <person name="Hou S."/>
            <person name="Wollam A."/>
            <person name="Pepin K.H."/>
            <person name="Johnson M."/>
            <person name="Bhonagiri V."/>
            <person name="Nash W.E."/>
            <person name="Warren W."/>
            <person name="Chinwalla A."/>
            <person name="Mardis E.R."/>
            <person name="Wilson R.K."/>
        </authorList>
    </citation>
    <scope>NUCLEOTIDE SEQUENCE [LARGE SCALE GENOMIC DNA]</scope>
    <source>
        <strain evidence="11">ATCC 51147</strain>
    </source>
</reference>
<protein>
    <recommendedName>
        <fullName evidence="9">Multidrug-efflux transporter</fullName>
    </recommendedName>
</protein>
<evidence type="ECO:0000256" key="8">
    <source>
        <dbReference type="ARBA" id="ARBA00023136"/>
    </source>
</evidence>
<dbReference type="OrthoDB" id="9780160at2"/>
<proteinExistence type="predicted"/>
<evidence type="ECO:0000256" key="3">
    <source>
        <dbReference type="ARBA" id="ARBA00022449"/>
    </source>
</evidence>
<evidence type="ECO:0000256" key="1">
    <source>
        <dbReference type="ARBA" id="ARBA00004429"/>
    </source>
</evidence>
<feature type="transmembrane region" description="Helical" evidence="10">
    <location>
        <begin position="218"/>
        <end position="244"/>
    </location>
</feature>
<dbReference type="GO" id="GO:0015297">
    <property type="term" value="F:antiporter activity"/>
    <property type="evidence" value="ECO:0007669"/>
    <property type="project" value="UniProtKB-KW"/>
</dbReference>
<dbReference type="NCBIfam" id="TIGR00797">
    <property type="entry name" value="matE"/>
    <property type="match status" value="1"/>
</dbReference>
<dbReference type="GO" id="GO:0006811">
    <property type="term" value="P:monoatomic ion transport"/>
    <property type="evidence" value="ECO:0007669"/>
    <property type="project" value="UniProtKB-KW"/>
</dbReference>
<keyword evidence="2" id="KW-0813">Transport</keyword>
<sequence length="480" mass="52084">MLFDLTRYSPADFKHETRQLLALAIPMMLGQIATVAIGVVDTAMSGAAGKDDLTAVALGSSVFSTLFITFMGIMAALNPIIAQQHGAGGTHEVGETGRQGVWFGLLLGILGMAVLFALIIPLQNYLDMSAHIKTMFARYLGIVALGLPAALIYRALHAYASSLNKPQPIMWINWAALLLNIPLNYLFIFGAEGTADLAERFQAAPALIAWLRQLPVPALGGVGAGVATTIVFWFSTFALAVYIAKSQDLRRFGFTQRFCLPNWRTQKNIANLGWAIGLSYFLEASLFTFIVWLIADLGENHVAAQQIVLSLSSVIYMIPQAIGSAATVRIGYAIGRKQFARARYISGVAIVCGWILGACTLVALLVFRLPLAKIYTQDAAVLTLAASLIVFAGVFQVFDFTQCIASYALRGYKITRVPMIIHAVAFWCLGLVLGYILAHAAHMGIYGFWTALIISLASAAAALVWYLEQRSRLAKHDRKA</sequence>
<dbReference type="GO" id="GO:0042910">
    <property type="term" value="F:xenobiotic transmembrane transporter activity"/>
    <property type="evidence" value="ECO:0007669"/>
    <property type="project" value="InterPro"/>
</dbReference>
<dbReference type="EMBL" id="ACJW02000002">
    <property type="protein sequence ID" value="EEP68361.1"/>
    <property type="molecule type" value="Genomic_DNA"/>
</dbReference>
<dbReference type="STRING" id="629741.GCWU000324_00255"/>
<evidence type="ECO:0000313" key="11">
    <source>
        <dbReference type="EMBL" id="EEP68361.1"/>
    </source>
</evidence>
<feature type="transmembrane region" description="Helical" evidence="10">
    <location>
        <begin position="135"/>
        <end position="156"/>
    </location>
</feature>
<evidence type="ECO:0000256" key="4">
    <source>
        <dbReference type="ARBA" id="ARBA00022475"/>
    </source>
</evidence>